<evidence type="ECO:0000313" key="1">
    <source>
        <dbReference type="EMBL" id="CEN56461.1"/>
    </source>
</evidence>
<organism evidence="1 2">
    <name type="scientific">Candidatus Methylopumilus turicensis</name>
    <dbReference type="NCBI Taxonomy" id="1581680"/>
    <lineage>
        <taxon>Bacteria</taxon>
        <taxon>Pseudomonadati</taxon>
        <taxon>Pseudomonadota</taxon>
        <taxon>Betaproteobacteria</taxon>
        <taxon>Nitrosomonadales</taxon>
        <taxon>Methylophilaceae</taxon>
        <taxon>Candidatus Methylopumilus</taxon>
    </lineage>
</organism>
<sequence length="39" mass="4344">MTVAVDELHESFSFVQPVTSNKPSNNDSKQQLLFISSCD</sequence>
<proteinExistence type="predicted"/>
<evidence type="ECO:0000313" key="2">
    <source>
        <dbReference type="Proteomes" id="UP000056322"/>
    </source>
</evidence>
<protein>
    <submittedName>
        <fullName evidence="1">Uncharacterized protein</fullName>
    </submittedName>
</protein>
<dbReference type="EMBL" id="LN794158">
    <property type="protein sequence ID" value="CEN56461.1"/>
    <property type="molecule type" value="Genomic_DNA"/>
</dbReference>
<name>A0A0B7IW54_9PROT</name>
<dbReference type="KEGG" id="mbac:BN1209_1423"/>
<dbReference type="Proteomes" id="UP000056322">
    <property type="component" value="Chromosome 1"/>
</dbReference>
<accession>A0A0B7IW54</accession>
<reference evidence="2" key="1">
    <citation type="submission" date="2014-12" db="EMBL/GenBank/DDBJ databases">
        <authorList>
            <person name="Salcher M.M."/>
        </authorList>
    </citation>
    <scope>NUCLEOTIDE SEQUENCE [LARGE SCALE GENOMIC DNA]</scope>
    <source>
        <strain evidence="2">MMS-10A-171</strain>
    </source>
</reference>
<dbReference type="HOGENOM" id="CLU_3312541_0_0_4"/>
<dbReference type="AlphaFoldDB" id="A0A0B7IW54"/>
<dbReference type="STRING" id="1581680.BN1209_1423"/>
<keyword evidence="2" id="KW-1185">Reference proteome</keyword>
<gene>
    <name evidence="1" type="ORF">BN1209_1423</name>
</gene>